<dbReference type="OrthoDB" id="8583677at2759"/>
<name>F4WRZ6_ACREC</name>
<accession>F4WRZ6</accession>
<dbReference type="Proteomes" id="UP000007755">
    <property type="component" value="Unassembled WGS sequence"/>
</dbReference>
<keyword evidence="3" id="KW-1185">Reference proteome</keyword>
<dbReference type="InParanoid" id="F4WRZ6"/>
<gene>
    <name evidence="2" type="ORF">G5I_08603</name>
</gene>
<reference evidence="2" key="1">
    <citation type="submission" date="2011-02" db="EMBL/GenBank/DDBJ databases">
        <title>The genome of the leaf-cutting ant Acromyrmex echinatior suggests key adaptations to social evolution and fungus farming.</title>
        <authorList>
            <person name="Nygaard S."/>
            <person name="Zhang G."/>
        </authorList>
    </citation>
    <scope>NUCLEOTIDE SEQUENCE</scope>
</reference>
<dbReference type="AlphaFoldDB" id="F4WRZ6"/>
<evidence type="ECO:0000256" key="1">
    <source>
        <dbReference type="SAM" id="Phobius"/>
    </source>
</evidence>
<dbReference type="eggNOG" id="ENOG502SCDE">
    <property type="taxonomic scope" value="Eukaryota"/>
</dbReference>
<sequence>MDLDMEKTCKTHNLFIDRLRARGSTDSVHSGSRLQERLTTVDIIILGGDVTIYPGEEKYRAVSRCEERYSRRVFVIEGQYLKKALLDNTNNQQTSILSLRLQQITRDSIPLPYQSIVHKRYLPKDIQQALQGFGKKARKGNNSICKVKLSPPLEEDWQGQESTGFDNSGSADKCDSILPLIEQKLLEKEKIHRRTISKKPNKNTKMRLNVRLIRIRDKLVLCLSALAIVFTLLLVMDLQMDLGYSGHHLNPSHARVRIGDPPETDTVYNNFRRKFLQRGNGSREQANNDVTPIIEKSKKSGVMSLSSIKKHDDFSDLMDLIVNGYAVNVDEGVAIISREDREYNPTIGELRKMILNLQALIDYLKQKFKVSKFTLQKCYNLSCKLNVNQADHFLFLERYRNTILELKL</sequence>
<protein>
    <submittedName>
        <fullName evidence="2">Uncharacterized protein</fullName>
    </submittedName>
</protein>
<feature type="transmembrane region" description="Helical" evidence="1">
    <location>
        <begin position="219"/>
        <end position="236"/>
    </location>
</feature>
<dbReference type="EMBL" id="GL888294">
    <property type="protein sequence ID" value="EGI63019.1"/>
    <property type="molecule type" value="Genomic_DNA"/>
</dbReference>
<proteinExistence type="predicted"/>
<keyword evidence="1" id="KW-0472">Membrane</keyword>
<organism evidence="3">
    <name type="scientific">Acromyrmex echinatior</name>
    <name type="common">Panamanian leafcutter ant</name>
    <name type="synonym">Acromyrmex octospinosus echinatior</name>
    <dbReference type="NCBI Taxonomy" id="103372"/>
    <lineage>
        <taxon>Eukaryota</taxon>
        <taxon>Metazoa</taxon>
        <taxon>Ecdysozoa</taxon>
        <taxon>Arthropoda</taxon>
        <taxon>Hexapoda</taxon>
        <taxon>Insecta</taxon>
        <taxon>Pterygota</taxon>
        <taxon>Neoptera</taxon>
        <taxon>Endopterygota</taxon>
        <taxon>Hymenoptera</taxon>
        <taxon>Apocrita</taxon>
        <taxon>Aculeata</taxon>
        <taxon>Formicoidea</taxon>
        <taxon>Formicidae</taxon>
        <taxon>Myrmicinae</taxon>
        <taxon>Acromyrmex</taxon>
    </lineage>
</organism>
<evidence type="ECO:0000313" key="2">
    <source>
        <dbReference type="EMBL" id="EGI63019.1"/>
    </source>
</evidence>
<evidence type="ECO:0000313" key="3">
    <source>
        <dbReference type="Proteomes" id="UP000007755"/>
    </source>
</evidence>
<keyword evidence="1" id="KW-1133">Transmembrane helix</keyword>
<keyword evidence="1" id="KW-0812">Transmembrane</keyword>